<dbReference type="PIRSF" id="PIRSF026631">
    <property type="entry name" value="UCP026631"/>
    <property type="match status" value="1"/>
</dbReference>
<proteinExistence type="predicted"/>
<name>A0A1Y6JWE9_9LACO</name>
<dbReference type="RefSeq" id="WP_087741503.1">
    <property type="nucleotide sequence ID" value="NZ_LT854705.1"/>
</dbReference>
<dbReference type="InterPro" id="IPR014529">
    <property type="entry name" value="UCP026631"/>
</dbReference>
<dbReference type="KEGG" id="lzy:LZ3411_0401"/>
<organism evidence="4 5">
    <name type="scientific">Levilactobacillus zymae</name>
    <dbReference type="NCBI Taxonomy" id="267363"/>
    <lineage>
        <taxon>Bacteria</taxon>
        <taxon>Bacillati</taxon>
        <taxon>Bacillota</taxon>
        <taxon>Bacilli</taxon>
        <taxon>Lactobacillales</taxon>
        <taxon>Lactobacillaceae</taxon>
        <taxon>Levilactobacillus</taxon>
    </lineage>
</organism>
<feature type="domain" description="YdbS-like PH" evidence="3">
    <location>
        <begin position="61"/>
        <end position="139"/>
    </location>
</feature>
<evidence type="ECO:0000259" key="3">
    <source>
        <dbReference type="Pfam" id="PF03703"/>
    </source>
</evidence>
<evidence type="ECO:0000256" key="2">
    <source>
        <dbReference type="SAM" id="Phobius"/>
    </source>
</evidence>
<dbReference type="Proteomes" id="UP000195412">
    <property type="component" value="Chromosome I"/>
</dbReference>
<reference evidence="5" key="1">
    <citation type="submission" date="2017-05" db="EMBL/GenBank/DDBJ databases">
        <authorList>
            <person name="Papadimitriou K."/>
        </authorList>
    </citation>
    <scope>NUCLEOTIDE SEQUENCE [LARGE SCALE GENOMIC DNA]</scope>
    <source>
        <strain evidence="5">ACA-DC 3411</strain>
    </source>
</reference>
<evidence type="ECO:0000256" key="1">
    <source>
        <dbReference type="SAM" id="MobiDB-lite"/>
    </source>
</evidence>
<sequence length="482" mass="54824">MTNPRHSHVLGLITHLAKQLQEYWFLFVLLVWQWGNLPPLWRGVAIAALVVWFLVWPVTKWATLTYAVTPDAVIIHSGIFVRHHLHIPYPRLQTVQRQQWFYLRPFHLETLQLETASHEDSQPEVRLPAVPTSVADAINAYRRQTAEPTATPHATSAAAPNNPAAAASPAGPSYRITRRALTQFALTSTGVIPLVVVLLGIYGKLPKSWENQAIDQVAHYALPLLLGGVIIVLVIGWLGAYLWVLLRYYHFTLTRTGDQLETVKGFFQRNTVTAPIARIQAVRFKQNILRQWLHLQTVQVLLASKAATDDDDHDLVLLPAITQAQLYATLHPFIPWVPATAPDLTDLAVPRQARWLLSRNAFLVVALPIILLCWLWQPWGWLSLLLLPLAYFQGQFAARNTGGRRLSADLIVLQTGHLWTRETFVVRRRQIQSLEVNFSVWMRPKHLAHLTVNVRHGNSKQAIELRYLPAEQVQALYAWYTH</sequence>
<keyword evidence="2" id="KW-1133">Transmembrane helix</keyword>
<protein>
    <recommendedName>
        <fullName evidence="3">YdbS-like PH domain-containing protein</fullName>
    </recommendedName>
</protein>
<dbReference type="Pfam" id="PF03703">
    <property type="entry name" value="bPH_2"/>
    <property type="match status" value="3"/>
</dbReference>
<feature type="transmembrane region" description="Helical" evidence="2">
    <location>
        <begin position="184"/>
        <end position="202"/>
    </location>
</feature>
<dbReference type="InterPro" id="IPR005182">
    <property type="entry name" value="YdbS-like_PH"/>
</dbReference>
<evidence type="ECO:0000313" key="5">
    <source>
        <dbReference type="Proteomes" id="UP000195412"/>
    </source>
</evidence>
<feature type="region of interest" description="Disordered" evidence="1">
    <location>
        <begin position="145"/>
        <end position="170"/>
    </location>
</feature>
<feature type="compositionally biased region" description="Low complexity" evidence="1">
    <location>
        <begin position="146"/>
        <end position="170"/>
    </location>
</feature>
<feature type="domain" description="YdbS-like PH" evidence="3">
    <location>
        <begin position="407"/>
        <end position="480"/>
    </location>
</feature>
<evidence type="ECO:0000313" key="4">
    <source>
        <dbReference type="EMBL" id="SMS13451.1"/>
    </source>
</evidence>
<feature type="transmembrane region" description="Helical" evidence="2">
    <location>
        <begin position="361"/>
        <end position="379"/>
    </location>
</feature>
<dbReference type="PANTHER" id="PTHR34473:SF2">
    <property type="entry name" value="UPF0699 TRANSMEMBRANE PROTEIN YDBT"/>
    <property type="match status" value="1"/>
</dbReference>
<feature type="transmembrane region" description="Helical" evidence="2">
    <location>
        <begin position="222"/>
        <end position="246"/>
    </location>
</feature>
<dbReference type="PANTHER" id="PTHR34473">
    <property type="entry name" value="UPF0699 TRANSMEMBRANE PROTEIN YDBS"/>
    <property type="match status" value="1"/>
</dbReference>
<accession>A0A1Y6JWE9</accession>
<dbReference type="AlphaFoldDB" id="A0A1Y6JWE9"/>
<feature type="transmembrane region" description="Helical" evidence="2">
    <location>
        <begin position="40"/>
        <end position="58"/>
    </location>
</feature>
<feature type="domain" description="YdbS-like PH" evidence="3">
    <location>
        <begin position="248"/>
        <end position="320"/>
    </location>
</feature>
<keyword evidence="2" id="KW-0472">Membrane</keyword>
<dbReference type="EMBL" id="LT854705">
    <property type="protein sequence ID" value="SMS13451.1"/>
    <property type="molecule type" value="Genomic_DNA"/>
</dbReference>
<gene>
    <name evidence="4" type="ORF">LZ3411_0401</name>
</gene>
<keyword evidence="2" id="KW-0812">Transmembrane</keyword>